<dbReference type="CDD" id="cd00303">
    <property type="entry name" value="retropepsin_like"/>
    <property type="match status" value="1"/>
</dbReference>
<dbReference type="AlphaFoldDB" id="A0A803NI08"/>
<name>A0A803NI08_CANSA</name>
<reference evidence="2" key="2">
    <citation type="submission" date="2021-03" db="UniProtKB">
        <authorList>
            <consortium name="EnsemblPlants"/>
        </authorList>
    </citation>
    <scope>IDENTIFICATION</scope>
</reference>
<dbReference type="Gramene" id="evm.model.01.1662">
    <property type="protein sequence ID" value="cds.evm.model.01.1662"/>
    <property type="gene ID" value="evm.TU.01.1662"/>
</dbReference>
<organism evidence="2 3">
    <name type="scientific">Cannabis sativa</name>
    <name type="common">Hemp</name>
    <name type="synonym">Marijuana</name>
    <dbReference type="NCBI Taxonomy" id="3483"/>
    <lineage>
        <taxon>Eukaryota</taxon>
        <taxon>Viridiplantae</taxon>
        <taxon>Streptophyta</taxon>
        <taxon>Embryophyta</taxon>
        <taxon>Tracheophyta</taxon>
        <taxon>Spermatophyta</taxon>
        <taxon>Magnoliopsida</taxon>
        <taxon>eudicotyledons</taxon>
        <taxon>Gunneridae</taxon>
        <taxon>Pentapetalae</taxon>
        <taxon>rosids</taxon>
        <taxon>fabids</taxon>
        <taxon>Rosales</taxon>
        <taxon>Cannabaceae</taxon>
        <taxon>Cannabis</taxon>
    </lineage>
</organism>
<protein>
    <submittedName>
        <fullName evidence="2">Uncharacterized protein</fullName>
    </submittedName>
</protein>
<evidence type="ECO:0000313" key="3">
    <source>
        <dbReference type="Proteomes" id="UP000596661"/>
    </source>
</evidence>
<accession>A0A803NI08</accession>
<dbReference type="EMBL" id="UZAU01000042">
    <property type="status" value="NOT_ANNOTATED_CDS"/>
    <property type="molecule type" value="Genomic_DNA"/>
</dbReference>
<dbReference type="PANTHER" id="PTHR33240:SF15">
    <property type="entry name" value="GAG-PRO-LIKE PROTEIN"/>
    <property type="match status" value="1"/>
</dbReference>
<dbReference type="PANTHER" id="PTHR33240">
    <property type="entry name" value="OS08G0508500 PROTEIN"/>
    <property type="match status" value="1"/>
</dbReference>
<proteinExistence type="predicted"/>
<feature type="region of interest" description="Disordered" evidence="1">
    <location>
        <begin position="30"/>
        <end position="53"/>
    </location>
</feature>
<evidence type="ECO:0000313" key="2">
    <source>
        <dbReference type="EnsemblPlants" id="cds.evm.model.01.1662"/>
    </source>
</evidence>
<evidence type="ECO:0000256" key="1">
    <source>
        <dbReference type="SAM" id="MobiDB-lite"/>
    </source>
</evidence>
<dbReference type="Proteomes" id="UP000596661">
    <property type="component" value="Chromosome 1"/>
</dbReference>
<sequence length="313" mass="35203">MRKDLSHGVAETMATDAIGLGHHSILKSPIAQKGTSAKVPRSRGWKNHRNDSVNQDNTMDLRRCLDAKYEKAKGKRRGHVKMTLRTISMIWLVDATSRIVTQGVPSTQYTDHLWTFYIRAGAYPNPFFCVQSSTSQIYYRSKTDEEQAEVLEHNAAITVLALGSGNSYHLALAPPRVDGHVATILGCPHIAGSTRNFQKRYLREWDSEGEMCALVQSLSQRPHTMNLPITFTKDDTIHVHFPHNDPLVIEAQITNKRVSRVLVDNGSSVNMLFKFAFQEIGLTKVDLSPYPIQLQGFNGDELLPMGRIQRLTH</sequence>
<keyword evidence="3" id="KW-1185">Reference proteome</keyword>
<reference evidence="2" key="1">
    <citation type="submission" date="2018-11" db="EMBL/GenBank/DDBJ databases">
        <authorList>
            <person name="Grassa J C."/>
        </authorList>
    </citation>
    <scope>NUCLEOTIDE SEQUENCE [LARGE SCALE GENOMIC DNA]</scope>
</reference>
<dbReference type="EnsemblPlants" id="evm.model.01.1662">
    <property type="protein sequence ID" value="cds.evm.model.01.1662"/>
    <property type="gene ID" value="evm.TU.01.1662"/>
</dbReference>